<reference evidence="6" key="2">
    <citation type="submission" date="2010-05" db="EMBL/GenBank/DDBJ databases">
        <title>The genome sequence of Magnaporthe poae strain ATCC 64411.</title>
        <authorList>
            <person name="Ma L.-J."/>
            <person name="Dead R."/>
            <person name="Young S."/>
            <person name="Zeng Q."/>
            <person name="Koehrsen M."/>
            <person name="Alvarado L."/>
            <person name="Berlin A."/>
            <person name="Chapman S.B."/>
            <person name="Chen Z."/>
            <person name="Freedman E."/>
            <person name="Gellesch M."/>
            <person name="Goldberg J."/>
            <person name="Griggs A."/>
            <person name="Gujja S."/>
            <person name="Heilman E.R."/>
            <person name="Heiman D."/>
            <person name="Hepburn T."/>
            <person name="Howarth C."/>
            <person name="Jen D."/>
            <person name="Larson L."/>
            <person name="Mehta T."/>
            <person name="Neiman D."/>
            <person name="Pearson M."/>
            <person name="Roberts A."/>
            <person name="Saif S."/>
            <person name="Shea T."/>
            <person name="Shenoy N."/>
            <person name="Sisk P."/>
            <person name="Stolte C."/>
            <person name="Sykes S."/>
            <person name="Walk T."/>
            <person name="White J."/>
            <person name="Yandava C."/>
            <person name="Haas B."/>
            <person name="Nusbaum C."/>
            <person name="Birren B."/>
        </authorList>
    </citation>
    <scope>NUCLEOTIDE SEQUENCE [LARGE SCALE GENOMIC DNA]</scope>
    <source>
        <strain evidence="6">ATCC 64411 / 73-15</strain>
    </source>
</reference>
<dbReference type="VEuPathDB" id="FungiDB:MAPG_02510"/>
<keyword evidence="1" id="KW-0175">Coiled coil</keyword>
<dbReference type="InterPro" id="IPR053962">
    <property type="entry name" value="XRCC4_CC"/>
</dbReference>
<evidence type="ECO:0000256" key="1">
    <source>
        <dbReference type="SAM" id="Coils"/>
    </source>
</evidence>
<evidence type="ECO:0000313" key="5">
    <source>
        <dbReference type="EnsemblFungi" id="MAPG_02510T0"/>
    </source>
</evidence>
<dbReference type="PANTHER" id="PTHR42067">
    <property type="entry name" value="YALI0C15378P"/>
    <property type="match status" value="1"/>
</dbReference>
<feature type="compositionally biased region" description="Acidic residues" evidence="2">
    <location>
        <begin position="291"/>
        <end position="305"/>
    </location>
</feature>
<dbReference type="EMBL" id="GL876967">
    <property type="protein sequence ID" value="KLU83450.1"/>
    <property type="molecule type" value="Genomic_DNA"/>
</dbReference>
<dbReference type="Pfam" id="PF21924">
    <property type="entry name" value="XRCC4_CC"/>
    <property type="match status" value="1"/>
</dbReference>
<reference evidence="5" key="4">
    <citation type="journal article" date="2015" name="G3 (Bethesda)">
        <title>Genome sequences of three phytopathogenic species of the Magnaporthaceae family of fungi.</title>
        <authorList>
            <person name="Okagaki L.H."/>
            <person name="Nunes C.C."/>
            <person name="Sailsbery J."/>
            <person name="Clay B."/>
            <person name="Brown D."/>
            <person name="John T."/>
            <person name="Oh Y."/>
            <person name="Young N."/>
            <person name="Fitzgerald M."/>
            <person name="Haas B.J."/>
            <person name="Zeng Q."/>
            <person name="Young S."/>
            <person name="Adiconis X."/>
            <person name="Fan L."/>
            <person name="Levin J.Z."/>
            <person name="Mitchell T.K."/>
            <person name="Okubara P.A."/>
            <person name="Farman M.L."/>
            <person name="Kohn L.M."/>
            <person name="Birren B."/>
            <person name="Ma L.-J."/>
            <person name="Dean R.A."/>
        </authorList>
    </citation>
    <scope>NUCLEOTIDE SEQUENCE</scope>
    <source>
        <strain evidence="5">ATCC 64411 / 73-15</strain>
    </source>
</reference>
<proteinExistence type="predicted"/>
<evidence type="ECO:0000313" key="6">
    <source>
        <dbReference type="Proteomes" id="UP000011715"/>
    </source>
</evidence>
<gene>
    <name evidence="4" type="ORF">MAPG_02510</name>
</gene>
<feature type="coiled-coil region" evidence="1">
    <location>
        <begin position="142"/>
        <end position="212"/>
    </location>
</feature>
<sequence length="375" mass="40852">MPLTHVLRIARSDGGGSLFVLVHVTPSSTKNAKPLDVKLVATEGENPYVVALQHAAIADLKVSGSPCSSSEWEHILESVLLEHQVLDDVQLTAAVRSDRVQITIRKKAQGITQRLGTITLQKDEDEEDSDVTQWCGIAIESREELKGELASVRAKAQELEQAVSALSGQLEELINAKRDHEATLLDKFRLLLNEKKAKIREQQDIIRHANLDADALAPAQSSSDHGPNRARAPGSSRRSKRKTPADQSGSREGDGNNDDSPQEMEVDSPPETELKENNSVDGSEDQQTTDGDSDATESEPDDLAVDQEKTDDRKQKQGDSSNAQEAKRLLKSPSPPPPRHTNPMATRSQRSAYKAPIKPPALAHAGSETDSDDEL</sequence>
<protein>
    <recommendedName>
        <fullName evidence="3">XRCC4 coiled-coil domain-containing protein</fullName>
    </recommendedName>
</protein>
<evidence type="ECO:0000313" key="4">
    <source>
        <dbReference type="EMBL" id="KLU83450.1"/>
    </source>
</evidence>
<dbReference type="EMBL" id="ADBL01000626">
    <property type="status" value="NOT_ANNOTATED_CDS"/>
    <property type="molecule type" value="Genomic_DNA"/>
</dbReference>
<dbReference type="PANTHER" id="PTHR42067:SF1">
    <property type="entry name" value="MITOTIC APPARATUS PROTEIN P62"/>
    <property type="match status" value="1"/>
</dbReference>
<feature type="compositionally biased region" description="Acidic residues" evidence="2">
    <location>
        <begin position="255"/>
        <end position="270"/>
    </location>
</feature>
<feature type="region of interest" description="Disordered" evidence="2">
    <location>
        <begin position="218"/>
        <end position="375"/>
    </location>
</feature>
<dbReference type="EnsemblFungi" id="MAPG_02510T0">
    <property type="protein sequence ID" value="MAPG_02510T0"/>
    <property type="gene ID" value="MAPG_02510"/>
</dbReference>
<feature type="domain" description="XRCC4 coiled-coil" evidence="3">
    <location>
        <begin position="152"/>
        <end position="201"/>
    </location>
</feature>
<feature type="compositionally biased region" description="Basic and acidic residues" evidence="2">
    <location>
        <begin position="306"/>
        <end position="317"/>
    </location>
</feature>
<dbReference type="SUPFAM" id="SSF58022">
    <property type="entry name" value="XRCC4, C-terminal oligomerization domain"/>
    <property type="match status" value="1"/>
</dbReference>
<reference evidence="5" key="5">
    <citation type="submission" date="2015-06" db="UniProtKB">
        <authorList>
            <consortium name="EnsemblFungi"/>
        </authorList>
    </citation>
    <scope>IDENTIFICATION</scope>
    <source>
        <strain evidence="5">ATCC 64411</strain>
    </source>
</reference>
<dbReference type="OrthoDB" id="8064436at2759"/>
<dbReference type="STRING" id="644358.A0A0C4DRJ9"/>
<dbReference type="eggNOG" id="ENOG502QWJA">
    <property type="taxonomic scope" value="Eukaryota"/>
</dbReference>
<dbReference type="Gene3D" id="1.20.5.370">
    <property type="match status" value="1"/>
</dbReference>
<name>A0A0C4DRJ9_MAGP6</name>
<evidence type="ECO:0000256" key="2">
    <source>
        <dbReference type="SAM" id="MobiDB-lite"/>
    </source>
</evidence>
<dbReference type="OMA" id="IQLFDWS"/>
<keyword evidence="6" id="KW-1185">Reference proteome</keyword>
<reference evidence="4" key="1">
    <citation type="submission" date="2010-05" db="EMBL/GenBank/DDBJ databases">
        <title>The Genome Sequence of Magnaporthe poae strain ATCC 64411.</title>
        <authorList>
            <consortium name="The Broad Institute Genome Sequencing Platform"/>
            <consortium name="Broad Institute Genome Sequencing Center for Infectious Disease"/>
            <person name="Ma L.-J."/>
            <person name="Dead R."/>
            <person name="Young S."/>
            <person name="Zeng Q."/>
            <person name="Koehrsen M."/>
            <person name="Alvarado L."/>
            <person name="Berlin A."/>
            <person name="Chapman S.B."/>
            <person name="Chen Z."/>
            <person name="Freedman E."/>
            <person name="Gellesch M."/>
            <person name="Goldberg J."/>
            <person name="Griggs A."/>
            <person name="Gujja S."/>
            <person name="Heilman E.R."/>
            <person name="Heiman D."/>
            <person name="Hepburn T."/>
            <person name="Howarth C."/>
            <person name="Jen D."/>
            <person name="Larson L."/>
            <person name="Mehta T."/>
            <person name="Neiman D."/>
            <person name="Pearson M."/>
            <person name="Roberts A."/>
            <person name="Saif S."/>
            <person name="Shea T."/>
            <person name="Shenoy N."/>
            <person name="Sisk P."/>
            <person name="Stolte C."/>
            <person name="Sykes S."/>
            <person name="Walk T."/>
            <person name="White J."/>
            <person name="Yandava C."/>
            <person name="Haas B."/>
            <person name="Nusbaum C."/>
            <person name="Birren B."/>
        </authorList>
    </citation>
    <scope>NUCLEOTIDE SEQUENCE</scope>
    <source>
        <strain evidence="4">ATCC 64411</strain>
    </source>
</reference>
<organism evidence="5 6">
    <name type="scientific">Magnaporthiopsis poae (strain ATCC 64411 / 73-15)</name>
    <name type="common">Kentucky bluegrass fungus</name>
    <name type="synonym">Magnaporthe poae</name>
    <dbReference type="NCBI Taxonomy" id="644358"/>
    <lineage>
        <taxon>Eukaryota</taxon>
        <taxon>Fungi</taxon>
        <taxon>Dikarya</taxon>
        <taxon>Ascomycota</taxon>
        <taxon>Pezizomycotina</taxon>
        <taxon>Sordariomycetes</taxon>
        <taxon>Sordariomycetidae</taxon>
        <taxon>Magnaporthales</taxon>
        <taxon>Magnaporthaceae</taxon>
        <taxon>Magnaporthiopsis</taxon>
    </lineage>
</organism>
<feature type="compositionally biased region" description="Polar residues" evidence="2">
    <location>
        <begin position="279"/>
        <end position="290"/>
    </location>
</feature>
<accession>A0A0C4DRJ9</accession>
<reference evidence="4" key="3">
    <citation type="submission" date="2011-03" db="EMBL/GenBank/DDBJ databases">
        <title>Annotation of Magnaporthe poae ATCC 64411.</title>
        <authorList>
            <person name="Ma L.-J."/>
            <person name="Dead R."/>
            <person name="Young S.K."/>
            <person name="Zeng Q."/>
            <person name="Gargeya S."/>
            <person name="Fitzgerald M."/>
            <person name="Haas B."/>
            <person name="Abouelleil A."/>
            <person name="Alvarado L."/>
            <person name="Arachchi H.M."/>
            <person name="Berlin A."/>
            <person name="Brown A."/>
            <person name="Chapman S.B."/>
            <person name="Chen Z."/>
            <person name="Dunbar C."/>
            <person name="Freedman E."/>
            <person name="Gearin G."/>
            <person name="Gellesch M."/>
            <person name="Goldberg J."/>
            <person name="Griggs A."/>
            <person name="Gujja S."/>
            <person name="Heiman D."/>
            <person name="Howarth C."/>
            <person name="Larson L."/>
            <person name="Lui A."/>
            <person name="MacDonald P.J.P."/>
            <person name="Mehta T."/>
            <person name="Montmayeur A."/>
            <person name="Murphy C."/>
            <person name="Neiman D."/>
            <person name="Pearson M."/>
            <person name="Priest M."/>
            <person name="Roberts A."/>
            <person name="Saif S."/>
            <person name="Shea T."/>
            <person name="Shenoy N."/>
            <person name="Sisk P."/>
            <person name="Stolte C."/>
            <person name="Sykes S."/>
            <person name="Yandava C."/>
            <person name="Wortman J."/>
            <person name="Nusbaum C."/>
            <person name="Birren B."/>
        </authorList>
    </citation>
    <scope>NUCLEOTIDE SEQUENCE</scope>
    <source>
        <strain evidence="4">ATCC 64411</strain>
    </source>
</reference>
<dbReference type="InterPro" id="IPR014751">
    <property type="entry name" value="XRCC4-like_C"/>
</dbReference>
<dbReference type="AlphaFoldDB" id="A0A0C4DRJ9"/>
<dbReference type="Proteomes" id="UP000011715">
    <property type="component" value="Unassembled WGS sequence"/>
</dbReference>
<evidence type="ECO:0000259" key="3">
    <source>
        <dbReference type="Pfam" id="PF21924"/>
    </source>
</evidence>